<evidence type="ECO:0000313" key="1">
    <source>
        <dbReference type="EMBL" id="MDT2539234.1"/>
    </source>
</evidence>
<reference evidence="1" key="1">
    <citation type="submission" date="2023-03" db="EMBL/GenBank/DDBJ databases">
        <authorList>
            <person name="Shen W."/>
            <person name="Cai J."/>
        </authorList>
    </citation>
    <scope>NUCLEOTIDE SEQUENCE</scope>
    <source>
        <strain evidence="1">B646-2</strain>
        <strain evidence="2">Y15</strain>
    </source>
</reference>
<sequence>MKECIECYSANNRATPILGKRECLEKHEQYICGTCGRCICLQKDPKRQLRRIDFPFKSLEIAKLYLRAADYLQQAPCGIYEVISESKRKSYKIFLDDESYTTYLANHKKKYTENKQALYRQTHFKAFAGTEIRRLTQQEIDRYLAEE</sequence>
<gene>
    <name evidence="2" type="ORF">P7D69_06750</name>
    <name evidence="1" type="ORF">P7D78_13950</name>
</gene>
<dbReference type="RefSeq" id="WP_010744677.1">
    <property type="nucleotide sequence ID" value="NZ_BAAAXM010000030.1"/>
</dbReference>
<proteinExistence type="predicted"/>
<protein>
    <submittedName>
        <fullName evidence="1">Uncharacterized protein</fullName>
    </submittedName>
</protein>
<accession>A0AAW8T355</accession>
<name>A0AAW8T355_9ENTE</name>
<dbReference type="Proteomes" id="UP001249240">
    <property type="component" value="Unassembled WGS sequence"/>
</dbReference>
<dbReference type="EMBL" id="JARPXL010000005">
    <property type="protein sequence ID" value="MDT2544028.1"/>
    <property type="molecule type" value="Genomic_DNA"/>
</dbReference>
<comment type="caution">
    <text evidence="1">The sequence shown here is derived from an EMBL/GenBank/DDBJ whole genome shotgun (WGS) entry which is preliminary data.</text>
</comment>
<dbReference type="EMBL" id="JARPXM010000015">
    <property type="protein sequence ID" value="MDT2539234.1"/>
    <property type="molecule type" value="Genomic_DNA"/>
</dbReference>
<dbReference type="Proteomes" id="UP001254770">
    <property type="component" value="Unassembled WGS sequence"/>
</dbReference>
<evidence type="ECO:0000313" key="3">
    <source>
        <dbReference type="Proteomes" id="UP001249240"/>
    </source>
</evidence>
<evidence type="ECO:0000313" key="2">
    <source>
        <dbReference type="EMBL" id="MDT2544028.1"/>
    </source>
</evidence>
<organism evidence="1 3">
    <name type="scientific">Enterococcus raffinosus</name>
    <dbReference type="NCBI Taxonomy" id="71452"/>
    <lineage>
        <taxon>Bacteria</taxon>
        <taxon>Bacillati</taxon>
        <taxon>Bacillota</taxon>
        <taxon>Bacilli</taxon>
        <taxon>Lactobacillales</taxon>
        <taxon>Enterococcaceae</taxon>
        <taxon>Enterococcus</taxon>
    </lineage>
</organism>
<dbReference type="AlphaFoldDB" id="A0AAW8T355"/>